<accession>A0A0L8FIE7</accession>
<sequence length="57" mass="6818">MEQVVPCRVSNYSMTIFFFPLKRNLNLWRCSLARLQMYDSHEFVNLTATCNIMQKLD</sequence>
<protein>
    <submittedName>
        <fullName evidence="1">Uncharacterized protein</fullName>
    </submittedName>
</protein>
<organism evidence="1">
    <name type="scientific">Octopus bimaculoides</name>
    <name type="common">California two-spotted octopus</name>
    <dbReference type="NCBI Taxonomy" id="37653"/>
    <lineage>
        <taxon>Eukaryota</taxon>
        <taxon>Metazoa</taxon>
        <taxon>Spiralia</taxon>
        <taxon>Lophotrochozoa</taxon>
        <taxon>Mollusca</taxon>
        <taxon>Cephalopoda</taxon>
        <taxon>Coleoidea</taxon>
        <taxon>Octopodiformes</taxon>
        <taxon>Octopoda</taxon>
        <taxon>Incirrata</taxon>
        <taxon>Octopodidae</taxon>
        <taxon>Octopus</taxon>
    </lineage>
</organism>
<dbReference type="EMBL" id="KQ430924">
    <property type="protein sequence ID" value="KOF63468.1"/>
    <property type="molecule type" value="Genomic_DNA"/>
</dbReference>
<gene>
    <name evidence="1" type="ORF">OCBIM_22018904mg</name>
</gene>
<dbReference type="AlphaFoldDB" id="A0A0L8FIE7"/>
<name>A0A0L8FIE7_OCTBM</name>
<evidence type="ECO:0000313" key="1">
    <source>
        <dbReference type="EMBL" id="KOF63468.1"/>
    </source>
</evidence>
<proteinExistence type="predicted"/>
<reference evidence="1" key="1">
    <citation type="submission" date="2015-07" db="EMBL/GenBank/DDBJ databases">
        <title>MeaNS - Measles Nucleotide Surveillance Program.</title>
        <authorList>
            <person name="Tran T."/>
            <person name="Druce J."/>
        </authorList>
    </citation>
    <scope>NUCLEOTIDE SEQUENCE</scope>
    <source>
        <strain evidence="1">UCB-OBI-ISO-001</strain>
        <tissue evidence="1">Gonad</tissue>
    </source>
</reference>